<protein>
    <submittedName>
        <fullName evidence="2">Potassium-transporting ATPase subunit F</fullName>
    </submittedName>
</protein>
<accession>A0ABS9MRQ6</accession>
<dbReference type="Pfam" id="PF09604">
    <property type="entry name" value="Potass_KdpF"/>
    <property type="match status" value="1"/>
</dbReference>
<organism evidence="2 3">
    <name type="scientific">Mesosutterella porci</name>
    <dbReference type="NCBI Taxonomy" id="2915351"/>
    <lineage>
        <taxon>Bacteria</taxon>
        <taxon>Pseudomonadati</taxon>
        <taxon>Pseudomonadota</taxon>
        <taxon>Betaproteobacteria</taxon>
        <taxon>Burkholderiales</taxon>
        <taxon>Sutterellaceae</taxon>
        <taxon>Mesosutterella</taxon>
    </lineage>
</organism>
<dbReference type="InterPro" id="IPR011726">
    <property type="entry name" value="KdpF"/>
</dbReference>
<proteinExistence type="predicted"/>
<dbReference type="RefSeq" id="WP_237979052.1">
    <property type="nucleotide sequence ID" value="NZ_JAKNCT010000008.1"/>
</dbReference>
<gene>
    <name evidence="2" type="ORF">MAF45_07690</name>
</gene>
<dbReference type="Proteomes" id="UP001297600">
    <property type="component" value="Unassembled WGS sequence"/>
</dbReference>
<evidence type="ECO:0000256" key="1">
    <source>
        <dbReference type="SAM" id="Phobius"/>
    </source>
</evidence>
<evidence type="ECO:0000313" key="3">
    <source>
        <dbReference type="Proteomes" id="UP001297600"/>
    </source>
</evidence>
<feature type="transmembrane region" description="Helical" evidence="1">
    <location>
        <begin position="6"/>
        <end position="27"/>
    </location>
</feature>
<comment type="caution">
    <text evidence="2">The sequence shown here is derived from an EMBL/GenBank/DDBJ whole genome shotgun (WGS) entry which is preliminary data.</text>
</comment>
<reference evidence="2 3" key="1">
    <citation type="submission" date="2022-02" db="EMBL/GenBank/DDBJ databases">
        <title>Mesosutterella porci, a novel member of the family Sutterellaceae from pig feces.</title>
        <authorList>
            <person name="Wylensek D."/>
            <person name="Clavel T."/>
        </authorList>
    </citation>
    <scope>NUCLEOTIDE SEQUENCE [LARGE SCALE GENOMIC DNA]</scope>
    <source>
        <strain evidence="3">oilRF-744-wt-GAM-9</strain>
    </source>
</reference>
<keyword evidence="1" id="KW-0472">Membrane</keyword>
<name>A0ABS9MRQ6_9BURK</name>
<keyword evidence="3" id="KW-1185">Reference proteome</keyword>
<keyword evidence="1" id="KW-0812">Transmembrane</keyword>
<evidence type="ECO:0000313" key="2">
    <source>
        <dbReference type="EMBL" id="MCG5031321.1"/>
    </source>
</evidence>
<dbReference type="EMBL" id="JAKNCT010000008">
    <property type="protein sequence ID" value="MCG5031321.1"/>
    <property type="molecule type" value="Genomic_DNA"/>
</dbReference>
<keyword evidence="1" id="KW-1133">Transmembrane helix</keyword>
<sequence length="33" mass="3662">MTDPAWILWLGGIAAVFVLIYLLAVLFNAELLD</sequence>